<dbReference type="RefSeq" id="YP_004300619.1">
    <property type="nucleotide sequence ID" value="NC_015250.1"/>
</dbReference>
<evidence type="ECO:0000313" key="1">
    <source>
        <dbReference type="EMBL" id="ADJ19385.1"/>
    </source>
</evidence>
<keyword evidence="2" id="KW-1185">Reference proteome</keyword>
<accession>D9I604</accession>
<dbReference type="GeneID" id="10323025"/>
<name>D9I604_9CAUD</name>
<dbReference type="Proteomes" id="UP000000330">
    <property type="component" value="Segment"/>
</dbReference>
<sequence length="71" mass="8090">MKDSYEPNLTAIIEFLSLSDDAWSEFTSIINARSVNDNEEVLYLAKLDLKLYPDLSDVLNRIINILEASLI</sequence>
<reference evidence="1 2" key="1">
    <citation type="journal article" date="2010" name="Virol. J.">
        <title>Genomes of the T4-related bacteriophages as windows on microbial genome evolution.</title>
        <authorList>
            <person name="Petrov V.M."/>
            <person name="Ratnayaka S."/>
            <person name="Nolan J.M."/>
            <person name="Miller E.S."/>
            <person name="Karam J.D."/>
        </authorList>
    </citation>
    <scope>NUCLEOTIDE SEQUENCE [LARGE SCALE GENOMIC DNA]</scope>
    <source>
        <strain evidence="1">Acj133</strain>
    </source>
</reference>
<dbReference type="EMBL" id="HM114315">
    <property type="protein sequence ID" value="ADJ19385.1"/>
    <property type="molecule type" value="Genomic_DNA"/>
</dbReference>
<evidence type="ECO:0000313" key="2">
    <source>
        <dbReference type="Proteomes" id="UP000000330"/>
    </source>
</evidence>
<gene>
    <name evidence="1" type="ORF">Acj133p038</name>
</gene>
<organism evidence="1 2">
    <name type="scientific">Acinetobacter phage 133</name>
    <dbReference type="NCBI Taxonomy" id="2919552"/>
    <lineage>
        <taxon>Viruses</taxon>
        <taxon>Duplodnaviria</taxon>
        <taxon>Heunggongvirae</taxon>
        <taxon>Uroviricota</taxon>
        <taxon>Caudoviricetes</taxon>
        <taxon>Pantevenvirales</taxon>
        <taxon>Straboviridae</taxon>
        <taxon>Tevenvirinae</taxon>
        <taxon>Centumtrigintavirus</taxon>
        <taxon>Centumtrigintavirus cv133</taxon>
        <taxon>Acinetobacter virus 133</taxon>
    </lineage>
</organism>
<proteinExistence type="predicted"/>
<dbReference type="KEGG" id="vg:10323025"/>
<protein>
    <submittedName>
        <fullName evidence="1">Uncharacterized protein</fullName>
    </submittedName>
</protein>